<dbReference type="InterPro" id="IPR043504">
    <property type="entry name" value="Peptidase_S1_PA_chymotrypsin"/>
</dbReference>
<evidence type="ECO:0000313" key="28">
    <source>
        <dbReference type="EMBL" id="AZZ09389.1"/>
    </source>
</evidence>
<feature type="disulfide bond" evidence="23">
    <location>
        <begin position="651"/>
        <end position="678"/>
    </location>
</feature>
<keyword evidence="8" id="KW-0399">Innate immunity</keyword>
<evidence type="ECO:0000256" key="18">
    <source>
        <dbReference type="ARBA" id="ARBA00022875"/>
    </source>
</evidence>
<evidence type="ECO:0000259" key="27">
    <source>
        <dbReference type="PROSITE" id="PS50923"/>
    </source>
</evidence>
<dbReference type="InterPro" id="IPR001314">
    <property type="entry name" value="Peptidase_S1A"/>
</dbReference>
<dbReference type="InterPro" id="IPR009030">
    <property type="entry name" value="Growth_fac_rcpt_cys_sf"/>
</dbReference>
<feature type="domain" description="CUB" evidence="25">
    <location>
        <begin position="651"/>
        <end position="765"/>
    </location>
</feature>
<feature type="domain" description="Sushi" evidence="27">
    <location>
        <begin position="767"/>
        <end position="832"/>
    </location>
</feature>
<dbReference type="GO" id="GO:0031638">
    <property type="term" value="P:zymogen activation"/>
    <property type="evidence" value="ECO:0007669"/>
    <property type="project" value="TreeGrafter"/>
</dbReference>
<dbReference type="GO" id="GO:0072562">
    <property type="term" value="C:blood microparticle"/>
    <property type="evidence" value="ECO:0007669"/>
    <property type="project" value="TreeGrafter"/>
</dbReference>
<dbReference type="Gene3D" id="2.40.10.10">
    <property type="entry name" value="Trypsin-like serine proteases"/>
    <property type="match status" value="2"/>
</dbReference>
<evidence type="ECO:0000256" key="20">
    <source>
        <dbReference type="ARBA" id="ARBA00023180"/>
    </source>
</evidence>
<keyword evidence="6" id="KW-0245">EGF-like domain</keyword>
<evidence type="ECO:0000256" key="22">
    <source>
        <dbReference type="ARBA" id="ARBA00093536"/>
    </source>
</evidence>
<dbReference type="FunFam" id="2.10.25.10:FF:000059">
    <property type="entry name" value="Mannan-binding lectin serine protease 1"/>
    <property type="match status" value="2"/>
</dbReference>
<evidence type="ECO:0000256" key="12">
    <source>
        <dbReference type="ARBA" id="ARBA00022729"/>
    </source>
</evidence>
<keyword evidence="16" id="KW-0720">Serine protease</keyword>
<evidence type="ECO:0000256" key="17">
    <source>
        <dbReference type="ARBA" id="ARBA00022859"/>
    </source>
</evidence>
<evidence type="ECO:0000256" key="21">
    <source>
        <dbReference type="ARBA" id="ARBA00093383"/>
    </source>
</evidence>
<dbReference type="Pfam" id="PF00431">
    <property type="entry name" value="CUB"/>
    <property type="match status" value="4"/>
</dbReference>
<dbReference type="PROSITE" id="PS01186">
    <property type="entry name" value="EGF_2"/>
    <property type="match status" value="2"/>
</dbReference>
<dbReference type="CDD" id="cd00054">
    <property type="entry name" value="EGF_CA"/>
    <property type="match status" value="2"/>
</dbReference>
<dbReference type="FunFam" id="2.60.120.290:FF:000012">
    <property type="entry name" value="mannan-binding lectin serine protease 1 isoform X1"/>
    <property type="match status" value="2"/>
</dbReference>
<dbReference type="PANTHER" id="PTHR24255:SF25">
    <property type="entry name" value="COMPLEMENT C1R SUBCOMPONENT"/>
    <property type="match status" value="1"/>
</dbReference>
<dbReference type="InterPro" id="IPR035914">
    <property type="entry name" value="Sperma_CUB_dom_sf"/>
</dbReference>
<evidence type="ECO:0000256" key="7">
    <source>
        <dbReference type="ARBA" id="ARBA00022553"/>
    </source>
</evidence>
<dbReference type="PROSITE" id="PS01180">
    <property type="entry name" value="CUB"/>
    <property type="match status" value="4"/>
</dbReference>
<keyword evidence="20" id="KW-0325">Glycoprotein</keyword>
<evidence type="ECO:0000256" key="6">
    <source>
        <dbReference type="ARBA" id="ARBA00022536"/>
    </source>
</evidence>
<dbReference type="Pfam" id="PF00089">
    <property type="entry name" value="Trypsin"/>
    <property type="match status" value="2"/>
</dbReference>
<name>A0A3T0QHN8_CTEID</name>
<comment type="subunit">
    <text evidence="22">Core component of the complement C1 complex, a calcium-dependent complex composed of 1 molecule of the C1Q subcomplex, 2 molecules of C1R and 2 molecules of C1S. The C1Q subcomplex is composed 18 subunits: 3 chains of C1QA, C1QB, and C1QC trimerize to form 6 collagen-like triple helices connected to six globular ligand-recognition modules. Within the C1 complex, C1R is a dimer of identical chains, each of which is activated by cleavage into two chains, heavy and light, connected by disulfide bonds.</text>
</comment>
<evidence type="ECO:0000259" key="26">
    <source>
        <dbReference type="PROSITE" id="PS50240"/>
    </source>
</evidence>
<dbReference type="Gene3D" id="2.60.120.290">
    <property type="entry name" value="Spermadhesin, CUB domain"/>
    <property type="match status" value="4"/>
</dbReference>
<evidence type="ECO:0000256" key="3">
    <source>
        <dbReference type="ARBA" id="ARBA00004613"/>
    </source>
</evidence>
<dbReference type="FunFam" id="2.10.70.10:FF:000016">
    <property type="entry name" value="Mannan-binding lectin serine protease 1"/>
    <property type="match status" value="1"/>
</dbReference>
<comment type="function">
    <text evidence="21">Serine protease component of the complement C1 complex, a multiprotein complex that initiates the classical pathway of the complement system, a cascade of proteins that leads to phagocytosis and breakdown of pathogens and signaling that strengthens the adaptive immune system. C1R catalyzes the first enzymatic step in the classical complement pathway: it is activated by the C1Q subcomplex of the C1 complex, which associates with IgG or IgM immunoglobulins complexed with antigens to form antigen-antibody complexes on the surface of pathogens. Immunoglobulin-binding promotes the autocatalytic cleavage and activation of C1R. Activated C1R then cleaves and activates C1S, the second protease of the classical complement pathway. It is unclear if C1R activates C1S within single, strained C1 complexes or between neighboring C1 complexes on surfaces.</text>
</comment>
<dbReference type="InterPro" id="IPR018097">
    <property type="entry name" value="EGF_Ca-bd_CS"/>
</dbReference>
<reference evidence="28" key="1">
    <citation type="submission" date="2017-11" db="EMBL/GenBank/DDBJ databases">
        <title>Diversity, evolution and expression of the complement system: a teleost fish perspective.</title>
        <authorList>
            <person name="Liao Z."/>
            <person name="Su J."/>
        </authorList>
    </citation>
    <scope>NUCLEOTIDE SEQUENCE</scope>
</reference>
<dbReference type="InterPro" id="IPR001881">
    <property type="entry name" value="EGF-like_Ca-bd_dom"/>
</dbReference>
<feature type="domain" description="Sushi" evidence="27">
    <location>
        <begin position="833"/>
        <end position="901"/>
    </location>
</feature>
<keyword evidence="14" id="KW-0378">Hydrolase</keyword>
<evidence type="ECO:0000256" key="10">
    <source>
        <dbReference type="ARBA" id="ARBA00022670"/>
    </source>
</evidence>
<evidence type="ECO:0000256" key="16">
    <source>
        <dbReference type="ARBA" id="ARBA00022825"/>
    </source>
</evidence>
<evidence type="ECO:0000256" key="1">
    <source>
        <dbReference type="ARBA" id="ARBA00001057"/>
    </source>
</evidence>
<dbReference type="CDD" id="cd00190">
    <property type="entry name" value="Tryp_SPc"/>
    <property type="match status" value="2"/>
</dbReference>
<evidence type="ECO:0000256" key="19">
    <source>
        <dbReference type="ARBA" id="ARBA00023157"/>
    </source>
</evidence>
<dbReference type="PRINTS" id="PR00722">
    <property type="entry name" value="CHYMOTRYPSIN"/>
</dbReference>
<dbReference type="GO" id="GO:0005509">
    <property type="term" value="F:calcium ion binding"/>
    <property type="evidence" value="ECO:0007669"/>
    <property type="project" value="InterPro"/>
</dbReference>
<dbReference type="InterPro" id="IPR000152">
    <property type="entry name" value="EGF-type_Asp/Asn_hydroxyl_site"/>
</dbReference>
<keyword evidence="10" id="KW-0645">Protease</keyword>
<dbReference type="InterPro" id="IPR035976">
    <property type="entry name" value="Sushi/SCR/CCP_sf"/>
</dbReference>
<dbReference type="SUPFAM" id="SSF49854">
    <property type="entry name" value="Spermadhesin, CUB domain"/>
    <property type="match status" value="4"/>
</dbReference>
<evidence type="ECO:0000256" key="14">
    <source>
        <dbReference type="ARBA" id="ARBA00022801"/>
    </source>
</evidence>
<dbReference type="InterPro" id="IPR000436">
    <property type="entry name" value="Sushi_SCR_CCP_dom"/>
</dbReference>
<keyword evidence="9 24" id="KW-0768">Sushi</keyword>
<dbReference type="Pfam" id="PF14670">
    <property type="entry name" value="FXa_inhibition"/>
    <property type="match status" value="2"/>
</dbReference>
<dbReference type="SUPFAM" id="SSF57535">
    <property type="entry name" value="Complement control module/SCR domain"/>
    <property type="match status" value="2"/>
</dbReference>
<evidence type="ECO:0000256" key="4">
    <source>
        <dbReference type="ARBA" id="ARBA00011907"/>
    </source>
</evidence>
<evidence type="ECO:0000256" key="5">
    <source>
        <dbReference type="ARBA" id="ARBA00022525"/>
    </source>
</evidence>
<dbReference type="Gene3D" id="2.10.25.10">
    <property type="entry name" value="Laminin"/>
    <property type="match status" value="2"/>
</dbReference>
<organism evidence="28">
    <name type="scientific">Ctenopharyngodon idella</name>
    <name type="common">Grass carp</name>
    <name type="synonym">Leuciscus idella</name>
    <dbReference type="NCBI Taxonomy" id="7959"/>
    <lineage>
        <taxon>Eukaryota</taxon>
        <taxon>Metazoa</taxon>
        <taxon>Chordata</taxon>
        <taxon>Craniata</taxon>
        <taxon>Vertebrata</taxon>
        <taxon>Euteleostomi</taxon>
        <taxon>Actinopterygii</taxon>
        <taxon>Neopterygii</taxon>
        <taxon>Teleostei</taxon>
        <taxon>Ostariophysi</taxon>
        <taxon>Cypriniformes</taxon>
        <taxon>Xenocyprididae</taxon>
        <taxon>Xenocypridinae</taxon>
        <taxon>Ctenopharyngodon</taxon>
    </lineage>
</organism>
<feature type="domain" description="CUB" evidence="25">
    <location>
        <begin position="1"/>
        <end position="118"/>
    </location>
</feature>
<dbReference type="SMART" id="SM00179">
    <property type="entry name" value="EGF_CA"/>
    <property type="match status" value="2"/>
</dbReference>
<dbReference type="Pfam" id="PF00084">
    <property type="entry name" value="Sushi"/>
    <property type="match status" value="2"/>
</dbReference>
<dbReference type="PROSITE" id="PS00010">
    <property type="entry name" value="ASX_HYDROXYL"/>
    <property type="match status" value="2"/>
</dbReference>
<dbReference type="PROSITE" id="PS50240">
    <property type="entry name" value="TRYPSIN_DOM"/>
    <property type="match status" value="2"/>
</dbReference>
<dbReference type="CDD" id="cd00041">
    <property type="entry name" value="CUB"/>
    <property type="match status" value="4"/>
</dbReference>
<dbReference type="CDD" id="cd00033">
    <property type="entry name" value="CCP"/>
    <property type="match status" value="1"/>
</dbReference>
<dbReference type="FunFam" id="2.40.10.10:FF:000054">
    <property type="entry name" value="Complement C1r subcomponent"/>
    <property type="match status" value="1"/>
</dbReference>
<dbReference type="PROSITE" id="PS00135">
    <property type="entry name" value="TRYPSIN_SER"/>
    <property type="match status" value="1"/>
</dbReference>
<proteinExistence type="evidence at transcript level"/>
<evidence type="ECO:0000256" key="8">
    <source>
        <dbReference type="ARBA" id="ARBA00022588"/>
    </source>
</evidence>
<dbReference type="InterPro" id="IPR000742">
    <property type="entry name" value="EGF"/>
</dbReference>
<dbReference type="SUPFAM" id="SSF57184">
    <property type="entry name" value="Growth factor receptor domain"/>
    <property type="match status" value="1"/>
</dbReference>
<comment type="subcellular location">
    <subcellularLocation>
        <location evidence="2">Cell surface</location>
    </subcellularLocation>
    <subcellularLocation>
        <location evidence="3">Secreted</location>
    </subcellularLocation>
</comment>
<dbReference type="InterPro" id="IPR000859">
    <property type="entry name" value="CUB_dom"/>
</dbReference>
<dbReference type="GO" id="GO:0045087">
    <property type="term" value="P:innate immune response"/>
    <property type="evidence" value="ECO:0007669"/>
    <property type="project" value="UniProtKB-KW"/>
</dbReference>
<accession>A0A3T0QHN8</accession>
<dbReference type="GO" id="GO:0004252">
    <property type="term" value="F:serine-type endopeptidase activity"/>
    <property type="evidence" value="ECO:0007669"/>
    <property type="project" value="InterPro"/>
</dbReference>
<comment type="caution">
    <text evidence="24">Lacks conserved residue(s) required for the propagation of feature annotation.</text>
</comment>
<feature type="domain" description="CUB" evidence="25">
    <location>
        <begin position="166"/>
        <end position="279"/>
    </location>
</feature>
<keyword evidence="18" id="KW-0180">Complement pathway</keyword>
<feature type="domain" description="CUB" evidence="25">
    <location>
        <begin position="478"/>
        <end position="603"/>
    </location>
</feature>
<evidence type="ECO:0000256" key="24">
    <source>
        <dbReference type="PROSITE-ProRule" id="PRU00302"/>
    </source>
</evidence>
<keyword evidence="11" id="KW-0479">Metal-binding</keyword>
<dbReference type="PROSITE" id="PS01187">
    <property type="entry name" value="EGF_CA"/>
    <property type="match status" value="2"/>
</dbReference>
<dbReference type="PROSITE" id="PS50923">
    <property type="entry name" value="SUSHI"/>
    <property type="match status" value="2"/>
</dbReference>
<dbReference type="EMBL" id="MG599703">
    <property type="protein sequence ID" value="AZZ09389.1"/>
    <property type="molecule type" value="mRNA"/>
</dbReference>
<gene>
    <name evidence="28" type="primary">C1r</name>
</gene>
<dbReference type="PANTHER" id="PTHR24255">
    <property type="entry name" value="COMPLEMENT COMPONENT 1, S SUBCOMPONENT-RELATED"/>
    <property type="match status" value="1"/>
</dbReference>
<keyword evidence="15" id="KW-0068">Autocatalytic cleavage</keyword>
<evidence type="ECO:0000259" key="25">
    <source>
        <dbReference type="PROSITE" id="PS01180"/>
    </source>
</evidence>
<evidence type="ECO:0000256" key="2">
    <source>
        <dbReference type="ARBA" id="ARBA00004241"/>
    </source>
</evidence>
<dbReference type="InterPro" id="IPR001254">
    <property type="entry name" value="Trypsin_dom"/>
</dbReference>
<dbReference type="EC" id="3.4.21.41" evidence="4"/>
<dbReference type="InterPro" id="IPR009003">
    <property type="entry name" value="Peptidase_S1_PA"/>
</dbReference>
<evidence type="ECO:0000256" key="11">
    <source>
        <dbReference type="ARBA" id="ARBA00022723"/>
    </source>
</evidence>
<comment type="catalytic activity">
    <reaction evidence="1">
        <text>Selective cleavage of Lys(or Arg)-|-Ile bond in complement subcomponent C1s to form the active form of C1s (EC 3.4.21.42).</text>
        <dbReference type="EC" id="3.4.21.41"/>
    </reaction>
</comment>
<protein>
    <recommendedName>
        <fullName evidence="4">complement subcomponent C1r</fullName>
        <ecNumber evidence="4">3.4.21.41</ecNumber>
    </recommendedName>
</protein>
<keyword evidence="12" id="KW-0732">Signal</keyword>
<dbReference type="SMART" id="SM00181">
    <property type="entry name" value="EGF"/>
    <property type="match status" value="2"/>
</dbReference>
<feature type="disulfide bond" evidence="23">
    <location>
        <begin position="166"/>
        <end position="193"/>
    </location>
</feature>
<keyword evidence="13" id="KW-0677">Repeat</keyword>
<dbReference type="Gene3D" id="2.10.70.10">
    <property type="entry name" value="Complement Module, domain 1"/>
    <property type="match status" value="3"/>
</dbReference>
<evidence type="ECO:0000256" key="23">
    <source>
        <dbReference type="PROSITE-ProRule" id="PRU00059"/>
    </source>
</evidence>
<keyword evidence="19 23" id="KW-1015">Disulfide bond</keyword>
<dbReference type="SUPFAM" id="SSF50494">
    <property type="entry name" value="Trypsin-like serine proteases"/>
    <property type="match status" value="2"/>
</dbReference>
<evidence type="ECO:0000256" key="13">
    <source>
        <dbReference type="ARBA" id="ARBA00022737"/>
    </source>
</evidence>
<dbReference type="SMART" id="SM00032">
    <property type="entry name" value="CCP"/>
    <property type="match status" value="2"/>
</dbReference>
<feature type="domain" description="Peptidase S1" evidence="26">
    <location>
        <begin position="915"/>
        <end position="1153"/>
    </location>
</feature>
<dbReference type="InterPro" id="IPR033116">
    <property type="entry name" value="TRYPSIN_SER"/>
</dbReference>
<dbReference type="SMART" id="SM00020">
    <property type="entry name" value="Tryp_SPc"/>
    <property type="match status" value="2"/>
</dbReference>
<dbReference type="SMART" id="SM00042">
    <property type="entry name" value="CUB"/>
    <property type="match status" value="4"/>
</dbReference>
<feature type="disulfide bond" evidence="23">
    <location>
        <begin position="225"/>
        <end position="242"/>
    </location>
</feature>
<dbReference type="AlphaFoldDB" id="A0A3T0QHN8"/>
<evidence type="ECO:0000256" key="9">
    <source>
        <dbReference type="ARBA" id="ARBA00022659"/>
    </source>
</evidence>
<keyword evidence="17" id="KW-0391">Immunity</keyword>
<keyword evidence="5" id="KW-0964">Secreted</keyword>
<evidence type="ECO:0000256" key="15">
    <source>
        <dbReference type="ARBA" id="ARBA00022813"/>
    </source>
</evidence>
<keyword evidence="7" id="KW-0597">Phosphoprotein</keyword>
<feature type="domain" description="Peptidase S1" evidence="26">
    <location>
        <begin position="291"/>
        <end position="514"/>
    </location>
</feature>
<sequence>MCKCEPPMFGEVSSPQYPQPYPANLQEQWDLEVPQGYQIQLTFNHLDIEPSPNCYYDSVSVVSGEKVLGKFCGQNSTDRFHPGEKPILAPGNRLQLVFLTDDSNHESHLGFAAFYQAVDIDECSSSSVVKGPPCSQICLNTLGSYICACHHGYTLRSDHRTCALDCGGGVHSEQEGTISSPGYPDMSPHDLDCVYSISVEPGFIVTLNFSQTFHIEQVYNQGPACLFHWLQVSAPGKTKKYCGGNSPGVLKMGTHSVQLEYHTDRYGQSQGWSLHYTTQNPKPLLNGGVRFINGSNNEYHSVVEYYCNEPYYTFEGTPNECGLNTEISFDSRVFAAQLVDGYESTSMTWLGGITEEDKPPVIMETEKIIIHPNYLRVGQHGFTSNFDNDIALIKMSARVPLGPNIRPVCLPNKTHEPVMEGTMGTISGFGRFERGLKSKILRYGHVQEYTLDKCDSGDLPVTENMFCAGDDVKSVDSCKGDSGGPLFFPMLGYGSKEQPYEYPQPYPANFEEQWDLEVPQGYQIQLTFNHLDIEPSPNCYYDSVSVVSDEMVLGKFCGQNSTYRFHPGEKPILAPGNRLQLVFLTDDSNHESHLGFTAFYQAVDIDECSSISVEKGPPCSQICLNTLGSYICACHHGYMLSSDHRTCALDCGGGVHSELEGTISSPGYPDMSPHDLDCVYSISVEPGFIITLNFSQTFHIEQFYNQGKTCLFHWLQVSVLGKDSQKYCGRKSPGVLDTGTHSVQLEYHTDRYGQSQGWSLHYTTQRVECPHPGTITNGGVTPDFTQYLYRDYIHVRCNPGYKLMMGEKEIASFKSVCQSNGQWHLTLPECKIIDCGDPKPLLNGAIQFISGENNEYLSVIEYNCNEPYYSFKDTPKVRYRCAEDRKWTGDNNNDVIPPCYLVCGMNTEVSFGGRVFGGNPARPGQIPWQLLHRSSPRGSASLISDYWALTAAHLVDGYEKTTMNWLGGIIDGQDKNPVTMEAEKIIIHPKYRRVGQGGSPTNFDNDIALIKMSARVPLSPNIRPVCLPNKTHEPVMEGTMGTISGFGRFDRGLSKILRYGHVQEYPVDKCASLNLPVTENMFCAGDDVKSVDSCAGDAGGPLFFPMLGYGSKEQPYELRGIVSWGPPGCGKEYSKSFYTNVQNYLDWIRETMANN</sequence>